<dbReference type="EMBL" id="UAVU01000009">
    <property type="protein sequence ID" value="SQC91980.1"/>
    <property type="molecule type" value="Genomic_DNA"/>
</dbReference>
<dbReference type="Proteomes" id="UP000251197">
    <property type="component" value="Unassembled WGS sequence"/>
</dbReference>
<evidence type="ECO:0000313" key="1">
    <source>
        <dbReference type="EMBL" id="ATF95366.1"/>
    </source>
</evidence>
<dbReference type="RefSeq" id="WP_061277060.1">
    <property type="nucleotide sequence ID" value="NZ_CP023526.1"/>
</dbReference>
<dbReference type="AlphaFoldDB" id="A0A291E610"/>
<keyword evidence="1" id="KW-0614">Plasmid</keyword>
<dbReference type="Proteomes" id="UP000217979">
    <property type="component" value="Plasmid unnamed"/>
</dbReference>
<reference evidence="2 4" key="2">
    <citation type="submission" date="2018-06" db="EMBL/GenBank/DDBJ databases">
        <authorList>
            <consortium name="Pathogen Informatics"/>
            <person name="Doyle S."/>
        </authorList>
    </citation>
    <scope>NUCLEOTIDE SEQUENCE [LARGE SCALE GENOMIC DNA]</scope>
    <source>
        <strain evidence="2 4">NCTC12120</strain>
    </source>
</reference>
<organism evidence="1 3">
    <name type="scientific">Cedecea neteri</name>
    <dbReference type="NCBI Taxonomy" id="158822"/>
    <lineage>
        <taxon>Bacteria</taxon>
        <taxon>Pseudomonadati</taxon>
        <taxon>Pseudomonadota</taxon>
        <taxon>Gammaproteobacteria</taxon>
        <taxon>Enterobacterales</taxon>
        <taxon>Enterobacteriaceae</taxon>
        <taxon>Cedecea</taxon>
    </lineage>
</organism>
<name>A0A291E610_9ENTR</name>
<reference evidence="1 3" key="1">
    <citation type="submission" date="2017-09" db="EMBL/GenBank/DDBJ databases">
        <title>FDA dAtabase for Regulatory Grade micrObial Sequences (FDA-ARGOS): Supporting development and validation of Infectious Disease Dx tests.</title>
        <authorList>
            <person name="Minogue T."/>
            <person name="Wolcott M."/>
            <person name="Wasieloski L."/>
            <person name="Aguilar W."/>
            <person name="Moore D."/>
            <person name="Tallon L."/>
            <person name="Sadzewicz L."/>
            <person name="Ott S."/>
            <person name="Zhao X."/>
            <person name="Nagaraj S."/>
            <person name="Vavikolanu K."/>
            <person name="Aluvathingal J."/>
            <person name="Nadendla S."/>
            <person name="Sichtig H."/>
        </authorList>
    </citation>
    <scope>NUCLEOTIDE SEQUENCE [LARGE SCALE GENOMIC DNA]</scope>
    <source>
        <strain evidence="1 3">FDAARGOS_392</strain>
        <plasmid evidence="3">Plasmid unnamed</plasmid>
        <plasmid evidence="1">unnamed</plasmid>
    </source>
</reference>
<evidence type="ECO:0000313" key="3">
    <source>
        <dbReference type="Proteomes" id="UP000217979"/>
    </source>
</evidence>
<evidence type="ECO:0000313" key="2">
    <source>
        <dbReference type="EMBL" id="SQC91980.1"/>
    </source>
</evidence>
<dbReference type="Gene3D" id="1.10.10.10">
    <property type="entry name" value="Winged helix-like DNA-binding domain superfamily/Winged helix DNA-binding domain"/>
    <property type="match status" value="1"/>
</dbReference>
<evidence type="ECO:0000313" key="4">
    <source>
        <dbReference type="Proteomes" id="UP000251197"/>
    </source>
</evidence>
<geneLocation type="plasmid" evidence="1">
    <name>unnamed</name>
</geneLocation>
<sequence length="202" mass="22919">MMSAHQSLSEIKKKILIFMLTVERHFPGSFPIRYIHKSLGIDSVYYSCGLLESAGLVCLQRKPNRRVFIELTDAGRAMAASLMPVEYCQHREAGNRILPSRAQRREMRDIEIDIRGRPYIVSRAAFVIHPDGTTSLALWSKNKGQAWLNGNARQVSEWYQACYDAGLPVSVQVEDDRWMASLDDRLPHLSRGEAVVIFPSPC</sequence>
<protein>
    <submittedName>
        <fullName evidence="1">Uncharacterized protein</fullName>
    </submittedName>
</protein>
<dbReference type="InterPro" id="IPR036388">
    <property type="entry name" value="WH-like_DNA-bd_sf"/>
</dbReference>
<accession>A0A291E610</accession>
<dbReference type="InterPro" id="IPR036390">
    <property type="entry name" value="WH_DNA-bd_sf"/>
</dbReference>
<dbReference type="EMBL" id="CP023526">
    <property type="protein sequence ID" value="ATF95366.1"/>
    <property type="molecule type" value="Genomic_DNA"/>
</dbReference>
<proteinExistence type="predicted"/>
<gene>
    <name evidence="1" type="ORF">CO704_25050</name>
    <name evidence="2" type="ORF">NCTC12120_05162</name>
</gene>
<dbReference type="SUPFAM" id="SSF46785">
    <property type="entry name" value="Winged helix' DNA-binding domain"/>
    <property type="match status" value="1"/>
</dbReference>